<protein>
    <recommendedName>
        <fullName evidence="1">Phasin domain-containing protein</fullName>
    </recommendedName>
</protein>
<organism evidence="2 3">
    <name type="scientific">Imhoffiella purpurea</name>
    <dbReference type="NCBI Taxonomy" id="1249627"/>
    <lineage>
        <taxon>Bacteria</taxon>
        <taxon>Pseudomonadati</taxon>
        <taxon>Pseudomonadota</taxon>
        <taxon>Gammaproteobacteria</taxon>
        <taxon>Chromatiales</taxon>
        <taxon>Chromatiaceae</taxon>
        <taxon>Imhoffiella</taxon>
    </lineage>
</organism>
<evidence type="ECO:0000313" key="3">
    <source>
        <dbReference type="Proteomes" id="UP000019460"/>
    </source>
</evidence>
<gene>
    <name evidence="2" type="ORF">D779_3282</name>
</gene>
<dbReference type="InterPro" id="IPR018968">
    <property type="entry name" value="Phasin"/>
</dbReference>
<keyword evidence="3" id="KW-1185">Reference proteome</keyword>
<reference evidence="2 3" key="1">
    <citation type="submission" date="2012-11" db="EMBL/GenBank/DDBJ databases">
        <title>Genome assembly of Thiorhodococcus sp. AK35.</title>
        <authorList>
            <person name="Nupur N."/>
            <person name="Khatri I."/>
            <person name="Subramanian S."/>
            <person name="Pinnaka A."/>
        </authorList>
    </citation>
    <scope>NUCLEOTIDE SEQUENCE [LARGE SCALE GENOMIC DNA]</scope>
    <source>
        <strain evidence="2 3">AK35</strain>
    </source>
</reference>
<dbReference type="OrthoDB" id="7061308at2"/>
<dbReference type="EMBL" id="AONC01000056">
    <property type="protein sequence ID" value="EXJ13839.1"/>
    <property type="molecule type" value="Genomic_DNA"/>
</dbReference>
<dbReference type="AlphaFoldDB" id="W9V3F6"/>
<evidence type="ECO:0000259" key="1">
    <source>
        <dbReference type="Pfam" id="PF09361"/>
    </source>
</evidence>
<evidence type="ECO:0000313" key="2">
    <source>
        <dbReference type="EMBL" id="EXJ13839.1"/>
    </source>
</evidence>
<feature type="domain" description="Phasin" evidence="1">
    <location>
        <begin position="9"/>
        <end position="107"/>
    </location>
</feature>
<proteinExistence type="predicted"/>
<comment type="caution">
    <text evidence="2">The sequence shown here is derived from an EMBL/GenBank/DDBJ whole genome shotgun (WGS) entry which is preliminary data.</text>
</comment>
<dbReference type="RefSeq" id="WP_043756249.1">
    <property type="nucleotide sequence ID" value="NZ_AONC01000056.1"/>
</dbReference>
<accession>W9V3F6</accession>
<dbReference type="Pfam" id="PF09361">
    <property type="entry name" value="Phasin_2"/>
    <property type="match status" value="1"/>
</dbReference>
<sequence length="121" mass="13763">MSTTDAVKTVNEMTNKSFERMTSLGELNMRIFEKMAARQMDAMGLYMDHAMQVMKLATESKGYNDFFKGQVEATKELSERVMAEGKTSMQLANEARDDYRAWFEKNMSEISSDLKSATTNA</sequence>
<dbReference type="Proteomes" id="UP000019460">
    <property type="component" value="Unassembled WGS sequence"/>
</dbReference>
<name>W9V3F6_9GAMM</name>
<dbReference type="eggNOG" id="ENOG5031DYF">
    <property type="taxonomic scope" value="Bacteria"/>
</dbReference>
<dbReference type="STRING" id="1249627.D779_3282"/>